<sequence>MSDDADILEKIKCKICFEPVDKRPVKYSGSKCYVCLHKKCLGIVTKVFVVDVKKWRCRSCCEDSKTKKCSRSLSTDDPVCDSGVVLKKEIDCLNREKELFEKNACGHEYTIDVQVKRIADLEAKCILNVSDKNLILPVEQKLGPVSHSQAIETNKLNDLPSFNNKIS</sequence>
<comment type="caution">
    <text evidence="1">The sequence shown here is derived from an EMBL/GenBank/DDBJ whole genome shotgun (WGS) entry which is preliminary data.</text>
</comment>
<evidence type="ECO:0000313" key="1">
    <source>
        <dbReference type="EMBL" id="CAH1969842.1"/>
    </source>
</evidence>
<dbReference type="EMBL" id="CAKOFQ010006766">
    <property type="protein sequence ID" value="CAH1969842.1"/>
    <property type="molecule type" value="Genomic_DNA"/>
</dbReference>
<organism evidence="1 2">
    <name type="scientific">Acanthoscelides obtectus</name>
    <name type="common">Bean weevil</name>
    <name type="synonym">Bruchus obtectus</name>
    <dbReference type="NCBI Taxonomy" id="200917"/>
    <lineage>
        <taxon>Eukaryota</taxon>
        <taxon>Metazoa</taxon>
        <taxon>Ecdysozoa</taxon>
        <taxon>Arthropoda</taxon>
        <taxon>Hexapoda</taxon>
        <taxon>Insecta</taxon>
        <taxon>Pterygota</taxon>
        <taxon>Neoptera</taxon>
        <taxon>Endopterygota</taxon>
        <taxon>Coleoptera</taxon>
        <taxon>Polyphaga</taxon>
        <taxon>Cucujiformia</taxon>
        <taxon>Chrysomeloidea</taxon>
        <taxon>Chrysomelidae</taxon>
        <taxon>Bruchinae</taxon>
        <taxon>Bruchini</taxon>
        <taxon>Acanthoscelides</taxon>
    </lineage>
</organism>
<name>A0A9P0KAB5_ACAOB</name>
<proteinExistence type="predicted"/>
<dbReference type="AlphaFoldDB" id="A0A9P0KAB5"/>
<dbReference type="Proteomes" id="UP001152888">
    <property type="component" value="Unassembled WGS sequence"/>
</dbReference>
<accession>A0A9P0KAB5</accession>
<reference evidence="1" key="1">
    <citation type="submission" date="2022-03" db="EMBL/GenBank/DDBJ databases">
        <authorList>
            <person name="Sayadi A."/>
        </authorList>
    </citation>
    <scope>NUCLEOTIDE SEQUENCE</scope>
</reference>
<keyword evidence="2" id="KW-1185">Reference proteome</keyword>
<protein>
    <submittedName>
        <fullName evidence="1">Uncharacterized protein</fullName>
    </submittedName>
</protein>
<gene>
    <name evidence="1" type="ORF">ACAOBT_LOCUS8588</name>
</gene>
<evidence type="ECO:0000313" key="2">
    <source>
        <dbReference type="Proteomes" id="UP001152888"/>
    </source>
</evidence>